<dbReference type="SMART" id="SM00407">
    <property type="entry name" value="IGc1"/>
    <property type="match status" value="1"/>
</dbReference>
<organism evidence="13 14">
    <name type="scientific">Varanus komodoensis</name>
    <name type="common">Komodo dragon</name>
    <dbReference type="NCBI Taxonomy" id="61221"/>
    <lineage>
        <taxon>Eukaryota</taxon>
        <taxon>Metazoa</taxon>
        <taxon>Chordata</taxon>
        <taxon>Craniata</taxon>
        <taxon>Vertebrata</taxon>
        <taxon>Euteleostomi</taxon>
        <taxon>Lepidosauria</taxon>
        <taxon>Squamata</taxon>
        <taxon>Bifurcata</taxon>
        <taxon>Unidentata</taxon>
        <taxon>Episquamata</taxon>
        <taxon>Toxicofera</taxon>
        <taxon>Anguimorpha</taxon>
        <taxon>Paleoanguimorpha</taxon>
        <taxon>Varanoidea</taxon>
        <taxon>Varanidae</taxon>
        <taxon>Varanus</taxon>
    </lineage>
</organism>
<evidence type="ECO:0000256" key="6">
    <source>
        <dbReference type="ARBA" id="ARBA00022989"/>
    </source>
</evidence>
<evidence type="ECO:0000256" key="11">
    <source>
        <dbReference type="SAM" id="Phobius"/>
    </source>
</evidence>
<dbReference type="InterPro" id="IPR013783">
    <property type="entry name" value="Ig-like_fold"/>
</dbReference>
<dbReference type="InterPro" id="IPR003597">
    <property type="entry name" value="Ig_C1-set"/>
</dbReference>
<dbReference type="GO" id="GO:0042612">
    <property type="term" value="C:MHC class I protein complex"/>
    <property type="evidence" value="ECO:0007669"/>
    <property type="project" value="UniProtKB-KW"/>
</dbReference>
<comment type="subcellular location">
    <subcellularLocation>
        <location evidence="1">Membrane</location>
        <topology evidence="1">Single-pass type I membrane protein</topology>
    </subcellularLocation>
</comment>
<keyword evidence="8" id="KW-1015">Disulfide bond</keyword>
<dbReference type="CDD" id="cd07698">
    <property type="entry name" value="IgC1_MHC_I_alpha3"/>
    <property type="match status" value="1"/>
</dbReference>
<sequence length="326" mass="37192">MTPTPCLPPCSSFPGVTSHSMRFFRTGVSNPSQGLPQFMVIGYLDDQPFLHYDSYSRRDRPKSSWIKKVEKDDANYWERNTQISWNAEQVFKVRLVNVPKYYNQSGGFHTWQELYGCELRGDGSTGGFDEYAYDGRTYLSFDKETLTWTAADAAAQITKRKLEAEPAIAQRQKSYLEGFCIESLRRHVGYGKEALQRKEPPVINVARKEDPDGTETLLCRAHGFYPKEIEIMWTRDGEVWAQDTFRGLVAPNSDRTYFTWLSIKIDPKDRGRYQCRVGHDSMQDPVGFVWKEPEVLASNLGVIIGCVAGGLILLAAVILSVYFYSK</sequence>
<dbReference type="InterPro" id="IPR011162">
    <property type="entry name" value="MHC_I/II-like_Ag-recog"/>
</dbReference>
<dbReference type="PANTHER" id="PTHR16675">
    <property type="entry name" value="MHC CLASS I-RELATED"/>
    <property type="match status" value="1"/>
</dbReference>
<feature type="transmembrane region" description="Helical" evidence="11">
    <location>
        <begin position="300"/>
        <end position="324"/>
    </location>
</feature>
<dbReference type="Gene3D" id="3.30.500.10">
    <property type="entry name" value="MHC class I-like antigen recognition-like"/>
    <property type="match status" value="1"/>
</dbReference>
<dbReference type="InterPro" id="IPR011161">
    <property type="entry name" value="MHC_I-like_Ag-recog"/>
</dbReference>
<dbReference type="FunFam" id="2.60.40.10:FF:000204">
    <property type="entry name" value="Major histocompatibility complex, class I-related protein"/>
    <property type="match status" value="1"/>
</dbReference>
<dbReference type="Gene3D" id="2.60.40.10">
    <property type="entry name" value="Immunoglobulins"/>
    <property type="match status" value="1"/>
</dbReference>
<reference evidence="13" key="2">
    <citation type="submission" date="2025-09" db="UniProtKB">
        <authorList>
            <consortium name="Ensembl"/>
        </authorList>
    </citation>
    <scope>IDENTIFICATION</scope>
</reference>
<comment type="similarity">
    <text evidence="10">Belongs to the MHC class I family.</text>
</comment>
<dbReference type="InterPro" id="IPR001039">
    <property type="entry name" value="MHC_I_a_a1/a2"/>
</dbReference>
<accession>A0A8D2JC97</accession>
<dbReference type="PROSITE" id="PS00290">
    <property type="entry name" value="IG_MHC"/>
    <property type="match status" value="1"/>
</dbReference>
<feature type="domain" description="Ig-like" evidence="12">
    <location>
        <begin position="200"/>
        <end position="287"/>
    </location>
</feature>
<keyword evidence="14" id="KW-1185">Reference proteome</keyword>
<dbReference type="Pfam" id="PF07654">
    <property type="entry name" value="C1-set"/>
    <property type="match status" value="1"/>
</dbReference>
<evidence type="ECO:0000259" key="12">
    <source>
        <dbReference type="PROSITE" id="PS50835"/>
    </source>
</evidence>
<keyword evidence="3 11" id="KW-0812">Transmembrane</keyword>
<dbReference type="GO" id="GO:0005615">
    <property type="term" value="C:extracellular space"/>
    <property type="evidence" value="ECO:0007669"/>
    <property type="project" value="TreeGrafter"/>
</dbReference>
<dbReference type="InterPro" id="IPR050208">
    <property type="entry name" value="MHC_class-I_related"/>
</dbReference>
<protein>
    <recommendedName>
        <fullName evidence="12">Ig-like domain-containing protein</fullName>
    </recommendedName>
</protein>
<evidence type="ECO:0000256" key="2">
    <source>
        <dbReference type="ARBA" id="ARBA00022451"/>
    </source>
</evidence>
<dbReference type="AlphaFoldDB" id="A0A8D2JC97"/>
<dbReference type="SUPFAM" id="SSF48726">
    <property type="entry name" value="Immunoglobulin"/>
    <property type="match status" value="1"/>
</dbReference>
<keyword evidence="4" id="KW-0732">Signal</keyword>
<evidence type="ECO:0000313" key="14">
    <source>
        <dbReference type="Proteomes" id="UP000694545"/>
    </source>
</evidence>
<dbReference type="PROSITE" id="PS50835">
    <property type="entry name" value="IG_LIKE"/>
    <property type="match status" value="1"/>
</dbReference>
<keyword evidence="6 11" id="KW-1133">Transmembrane helix</keyword>
<keyword evidence="9" id="KW-0325">Glycoprotein</keyword>
<dbReference type="GO" id="GO:0006955">
    <property type="term" value="P:immune response"/>
    <property type="evidence" value="ECO:0007669"/>
    <property type="project" value="TreeGrafter"/>
</dbReference>
<evidence type="ECO:0000256" key="8">
    <source>
        <dbReference type="ARBA" id="ARBA00023157"/>
    </source>
</evidence>
<dbReference type="GO" id="GO:0009897">
    <property type="term" value="C:external side of plasma membrane"/>
    <property type="evidence" value="ECO:0007669"/>
    <property type="project" value="TreeGrafter"/>
</dbReference>
<dbReference type="SUPFAM" id="SSF54452">
    <property type="entry name" value="MHC antigen-recognition domain"/>
    <property type="match status" value="1"/>
</dbReference>
<dbReference type="FunFam" id="3.30.500.10:FF:000001">
    <property type="entry name" value="H-2 class I histocompatibility antigen, alpha chain"/>
    <property type="match status" value="1"/>
</dbReference>
<evidence type="ECO:0000256" key="9">
    <source>
        <dbReference type="ARBA" id="ARBA00023180"/>
    </source>
</evidence>
<dbReference type="OMA" id="PEISMMW"/>
<dbReference type="Pfam" id="PF00129">
    <property type="entry name" value="MHC_I"/>
    <property type="match status" value="1"/>
</dbReference>
<name>A0A8D2JC97_VARKO</name>
<dbReference type="PANTHER" id="PTHR16675:SF242">
    <property type="entry name" value="MAJOR HISTOCOMPATIBILITY COMPLEX CLASS I-RELATED GENE PROTEIN"/>
    <property type="match status" value="1"/>
</dbReference>
<dbReference type="Proteomes" id="UP000694545">
    <property type="component" value="Unplaced"/>
</dbReference>
<evidence type="ECO:0000256" key="7">
    <source>
        <dbReference type="ARBA" id="ARBA00023136"/>
    </source>
</evidence>
<dbReference type="InterPro" id="IPR007110">
    <property type="entry name" value="Ig-like_dom"/>
</dbReference>
<evidence type="ECO:0000256" key="5">
    <source>
        <dbReference type="ARBA" id="ARBA00022859"/>
    </source>
</evidence>
<dbReference type="InterPro" id="IPR036179">
    <property type="entry name" value="Ig-like_dom_sf"/>
</dbReference>
<evidence type="ECO:0000256" key="1">
    <source>
        <dbReference type="ARBA" id="ARBA00004479"/>
    </source>
</evidence>
<dbReference type="GO" id="GO:0002474">
    <property type="term" value="P:antigen processing and presentation of peptide antigen via MHC class I"/>
    <property type="evidence" value="ECO:0007669"/>
    <property type="project" value="UniProtKB-KW"/>
</dbReference>
<keyword evidence="7 11" id="KW-0472">Membrane</keyword>
<dbReference type="InterPro" id="IPR003006">
    <property type="entry name" value="Ig/MHC_CS"/>
</dbReference>
<evidence type="ECO:0000256" key="3">
    <source>
        <dbReference type="ARBA" id="ARBA00022692"/>
    </source>
</evidence>
<dbReference type="PRINTS" id="PR01638">
    <property type="entry name" value="MHCCLASSI"/>
</dbReference>
<evidence type="ECO:0000313" key="13">
    <source>
        <dbReference type="Ensembl" id="ENSVKKP00000007541.1"/>
    </source>
</evidence>
<proteinExistence type="inferred from homology"/>
<reference evidence="13" key="1">
    <citation type="submission" date="2025-08" db="UniProtKB">
        <authorList>
            <consortium name="Ensembl"/>
        </authorList>
    </citation>
    <scope>IDENTIFICATION</scope>
</reference>
<dbReference type="Ensembl" id="ENSVKKT00000007738.1">
    <property type="protein sequence ID" value="ENSVKKP00000007541.1"/>
    <property type="gene ID" value="ENSVKKG00000005414.1"/>
</dbReference>
<dbReference type="InterPro" id="IPR037055">
    <property type="entry name" value="MHC_I-like_Ag-recog_sf"/>
</dbReference>
<evidence type="ECO:0000256" key="4">
    <source>
        <dbReference type="ARBA" id="ARBA00022729"/>
    </source>
</evidence>
<keyword evidence="2" id="KW-0490">MHC I</keyword>
<evidence type="ECO:0000256" key="10">
    <source>
        <dbReference type="RuleBase" id="RU004439"/>
    </source>
</evidence>
<keyword evidence="5" id="KW-0391">Immunity</keyword>